<dbReference type="Proteomes" id="UP000551501">
    <property type="component" value="Unassembled WGS sequence"/>
</dbReference>
<organism evidence="1 2">
    <name type="scientific">Gordonia humi</name>
    <dbReference type="NCBI Taxonomy" id="686429"/>
    <lineage>
        <taxon>Bacteria</taxon>
        <taxon>Bacillati</taxon>
        <taxon>Actinomycetota</taxon>
        <taxon>Actinomycetes</taxon>
        <taxon>Mycobacteriales</taxon>
        <taxon>Gordoniaceae</taxon>
        <taxon>Gordonia</taxon>
    </lineage>
</organism>
<gene>
    <name evidence="1" type="ORF">BKA16_002166</name>
</gene>
<comment type="caution">
    <text evidence="1">The sequence shown here is derived from an EMBL/GenBank/DDBJ whole genome shotgun (WGS) entry which is preliminary data.</text>
</comment>
<dbReference type="AlphaFoldDB" id="A0A840EZ68"/>
<proteinExistence type="predicted"/>
<evidence type="ECO:0000313" key="2">
    <source>
        <dbReference type="Proteomes" id="UP000551501"/>
    </source>
</evidence>
<keyword evidence="2" id="KW-1185">Reference proteome</keyword>
<name>A0A840EZ68_9ACTN</name>
<sequence>MQFVDGTDAADLFAKDGAPAQAFTLELISGQQKRLTTHGARNASLTAT</sequence>
<evidence type="ECO:0000313" key="1">
    <source>
        <dbReference type="EMBL" id="MBB4135614.1"/>
    </source>
</evidence>
<reference evidence="1 2" key="1">
    <citation type="submission" date="2020-08" db="EMBL/GenBank/DDBJ databases">
        <title>Sequencing the genomes of 1000 actinobacteria strains.</title>
        <authorList>
            <person name="Klenk H.-P."/>
        </authorList>
    </citation>
    <scope>NUCLEOTIDE SEQUENCE [LARGE SCALE GENOMIC DNA]</scope>
    <source>
        <strain evidence="1 2">DSM 45298</strain>
    </source>
</reference>
<protein>
    <submittedName>
        <fullName evidence="1">Uncharacterized protein</fullName>
    </submittedName>
</protein>
<dbReference type="EMBL" id="JACIFP010000001">
    <property type="protein sequence ID" value="MBB4135614.1"/>
    <property type="molecule type" value="Genomic_DNA"/>
</dbReference>
<accession>A0A840EZ68</accession>